<keyword evidence="18" id="KW-1185">Reference proteome</keyword>
<dbReference type="EMBL" id="CAHIKZ030000166">
    <property type="protein sequence ID" value="CAE1156949.1"/>
    <property type="molecule type" value="Genomic_DNA"/>
</dbReference>
<keyword evidence="3" id="KW-1003">Cell membrane</keyword>
<proteinExistence type="predicted"/>
<dbReference type="Pfam" id="PF00520">
    <property type="entry name" value="Ion_trans"/>
    <property type="match status" value="1"/>
</dbReference>
<dbReference type="PANTHER" id="PTHR10582">
    <property type="entry name" value="TRANSIENT RECEPTOR POTENTIAL ION CHANNEL PROTEIN"/>
    <property type="match status" value="1"/>
</dbReference>
<dbReference type="InterPro" id="IPR005821">
    <property type="entry name" value="Ion_trans_dom"/>
</dbReference>
<keyword evidence="7" id="KW-0677">Repeat</keyword>
<feature type="transmembrane region" description="Helical" evidence="15">
    <location>
        <begin position="630"/>
        <end position="654"/>
    </location>
</feature>
<dbReference type="AlphaFoldDB" id="A0A812AVJ1"/>
<dbReference type="Pfam" id="PF13606">
    <property type="entry name" value="Ank_3"/>
    <property type="match status" value="1"/>
</dbReference>
<feature type="transmembrane region" description="Helical" evidence="15">
    <location>
        <begin position="528"/>
        <end position="545"/>
    </location>
</feature>
<dbReference type="PROSITE" id="PS50088">
    <property type="entry name" value="ANK_REPEAT"/>
    <property type="match status" value="3"/>
</dbReference>
<evidence type="ECO:0000256" key="14">
    <source>
        <dbReference type="SAM" id="MobiDB-lite"/>
    </source>
</evidence>
<protein>
    <submittedName>
        <fullName evidence="17">TRPV5</fullName>
    </submittedName>
</protein>
<feature type="repeat" description="ANK" evidence="13">
    <location>
        <begin position="127"/>
        <end position="153"/>
    </location>
</feature>
<evidence type="ECO:0000256" key="2">
    <source>
        <dbReference type="ARBA" id="ARBA00022448"/>
    </source>
</evidence>
<feature type="repeat" description="ANK" evidence="13">
    <location>
        <begin position="195"/>
        <end position="227"/>
    </location>
</feature>
<keyword evidence="12" id="KW-0407">Ion channel</keyword>
<evidence type="ECO:0000256" key="11">
    <source>
        <dbReference type="ARBA" id="ARBA00023136"/>
    </source>
</evidence>
<keyword evidence="2" id="KW-0813">Transport</keyword>
<dbReference type="SUPFAM" id="SSF48403">
    <property type="entry name" value="Ankyrin repeat"/>
    <property type="match status" value="1"/>
</dbReference>
<keyword evidence="9 15" id="KW-1133">Transmembrane helix</keyword>
<keyword evidence="8" id="KW-0106">Calcium</keyword>
<evidence type="ECO:0000256" key="10">
    <source>
        <dbReference type="ARBA" id="ARBA00023065"/>
    </source>
</evidence>
<feature type="transmembrane region" description="Helical" evidence="15">
    <location>
        <begin position="490"/>
        <end position="516"/>
    </location>
</feature>
<dbReference type="FunFam" id="1.25.40.20:FF:000181">
    <property type="entry name" value="Nanchung, isoform A"/>
    <property type="match status" value="1"/>
</dbReference>
<dbReference type="PROSITE" id="PS50297">
    <property type="entry name" value="ANK_REP_REGION"/>
    <property type="match status" value="1"/>
</dbReference>
<comment type="caution">
    <text evidence="17">The sequence shown here is derived from an EMBL/GenBank/DDBJ whole genome shotgun (WGS) entry which is preliminary data.</text>
</comment>
<evidence type="ECO:0000256" key="13">
    <source>
        <dbReference type="PROSITE-ProRule" id="PRU00023"/>
    </source>
</evidence>
<evidence type="ECO:0000256" key="5">
    <source>
        <dbReference type="ARBA" id="ARBA00022673"/>
    </source>
</evidence>
<sequence>MTDYNELDKKIVKEVTPFLYNGGKGKRIPIRELIKRRNEERGGRKPINSKESQSRKKANGEKMGDGQNNDHMYRHICWDIDERGSVGETILHLCLLNATSTHADLAKRLTRLFPNLINDIYHSEEYYGENVLHMAIVNEDAAMVKFLLDKGVDYHQRCCGNFFCPDDQKDSRTDNWDHETVDVCLKTNYEGYTYWGEYPLAFAASVEQEESVRILCAKGANPNLQDSNGNTVMHILVIQNKLKMFLLLFSLGARLDIRNRQGLSPLSLAAKLAKKEMYEHIINLERQQYWEYGDITCAGYPLKEIDTISETGEINTNSTLSLIVYGVSMDLIRQFSLSPSPSLSFSLSLAFSRSRCLPFSLSLSDKVEHLFMMDGIIFSLLEEKWRTFARYRFYRRFFFFTLYFIIFASAFALRPGADPRLGGNVTELIEDVKCKKKIYIENEPRNKCYLLYPYTNYDYIRLPLEVLSVIGAGIYLFAASKEVYHQGLRIFLVTLRGAPAKAMFLMSCVLVLMMIPGRITCNYNYEDIIGVMAILCTAPYFLFFCRGFRIVGPFVVMVYSMIKGDLLRFFVIYSIFVIGFSQAMYILFNGLCKYMFSNPAESLVGLFIVSLGTFAEFYNDLNVTKHPTIAKAIFTTYMVLVSLLLINMLIAMMGNTYQLVASQQMEWFRQWANIVLIIEQSVTTQERIEQQKQYTQSLADGRRVLSIRCHKDKLTQVKSANDDDDDDD</sequence>
<dbReference type="InterPro" id="IPR036770">
    <property type="entry name" value="Ankyrin_rpt-contain_sf"/>
</dbReference>
<dbReference type="OrthoDB" id="533508at2759"/>
<accession>A0A812AVJ1</accession>
<feature type="repeat" description="ANK" evidence="13">
    <location>
        <begin position="228"/>
        <end position="260"/>
    </location>
</feature>
<keyword evidence="5" id="KW-0107">Calcium channel</keyword>
<evidence type="ECO:0000256" key="4">
    <source>
        <dbReference type="ARBA" id="ARBA00022568"/>
    </source>
</evidence>
<reference evidence="17" key="1">
    <citation type="submission" date="2021-01" db="EMBL/GenBank/DDBJ databases">
        <authorList>
            <person name="Li R."/>
            <person name="Bekaert M."/>
        </authorList>
    </citation>
    <scope>NUCLEOTIDE SEQUENCE</scope>
    <source>
        <strain evidence="17">Farmed</strain>
    </source>
</reference>
<feature type="domain" description="Ion transport" evidence="16">
    <location>
        <begin position="462"/>
        <end position="664"/>
    </location>
</feature>
<feature type="transmembrane region" description="Helical" evidence="15">
    <location>
        <begin position="566"/>
        <end position="588"/>
    </location>
</feature>
<evidence type="ECO:0000256" key="6">
    <source>
        <dbReference type="ARBA" id="ARBA00022692"/>
    </source>
</evidence>
<feature type="region of interest" description="Disordered" evidence="14">
    <location>
        <begin position="31"/>
        <end position="67"/>
    </location>
</feature>
<dbReference type="GO" id="GO:0098703">
    <property type="term" value="P:calcium ion import across plasma membrane"/>
    <property type="evidence" value="ECO:0007669"/>
    <property type="project" value="TreeGrafter"/>
</dbReference>
<dbReference type="Gene3D" id="1.10.287.70">
    <property type="match status" value="1"/>
</dbReference>
<evidence type="ECO:0000256" key="12">
    <source>
        <dbReference type="ARBA" id="ARBA00023303"/>
    </source>
</evidence>
<dbReference type="SMART" id="SM00248">
    <property type="entry name" value="ANK"/>
    <property type="match status" value="5"/>
</dbReference>
<organism evidence="17 18">
    <name type="scientific">Acanthosepion pharaonis</name>
    <name type="common">Pharaoh cuttlefish</name>
    <name type="synonym">Sepia pharaonis</name>
    <dbReference type="NCBI Taxonomy" id="158019"/>
    <lineage>
        <taxon>Eukaryota</taxon>
        <taxon>Metazoa</taxon>
        <taxon>Spiralia</taxon>
        <taxon>Lophotrochozoa</taxon>
        <taxon>Mollusca</taxon>
        <taxon>Cephalopoda</taxon>
        <taxon>Coleoidea</taxon>
        <taxon>Decapodiformes</taxon>
        <taxon>Sepiida</taxon>
        <taxon>Sepiina</taxon>
        <taxon>Sepiidae</taxon>
        <taxon>Acanthosepion</taxon>
    </lineage>
</organism>
<evidence type="ECO:0000256" key="7">
    <source>
        <dbReference type="ARBA" id="ARBA00022737"/>
    </source>
</evidence>
<keyword evidence="6 15" id="KW-0812">Transmembrane</keyword>
<name>A0A812AVJ1_ACAPH</name>
<keyword evidence="11 15" id="KW-0472">Membrane</keyword>
<feature type="compositionally biased region" description="Basic and acidic residues" evidence="14">
    <location>
        <begin position="52"/>
        <end position="64"/>
    </location>
</feature>
<dbReference type="Proteomes" id="UP000597762">
    <property type="component" value="Unassembled WGS sequence"/>
</dbReference>
<evidence type="ECO:0000256" key="15">
    <source>
        <dbReference type="SAM" id="Phobius"/>
    </source>
</evidence>
<feature type="transmembrane region" description="Helical" evidence="15">
    <location>
        <begin position="459"/>
        <end position="478"/>
    </location>
</feature>
<keyword evidence="10" id="KW-0406">Ion transport</keyword>
<dbReference type="PANTHER" id="PTHR10582:SF28">
    <property type="entry name" value="NANCHUNG, ISOFORM B"/>
    <property type="match status" value="1"/>
</dbReference>
<dbReference type="InterPro" id="IPR024862">
    <property type="entry name" value="TRPV"/>
</dbReference>
<evidence type="ECO:0000256" key="8">
    <source>
        <dbReference type="ARBA" id="ARBA00022837"/>
    </source>
</evidence>
<evidence type="ECO:0000313" key="18">
    <source>
        <dbReference type="Proteomes" id="UP000597762"/>
    </source>
</evidence>
<gene>
    <name evidence="17" type="ORF">SPHA_5002</name>
</gene>
<feature type="compositionally biased region" description="Basic and acidic residues" evidence="14">
    <location>
        <begin position="31"/>
        <end position="43"/>
    </location>
</feature>
<feature type="transmembrane region" description="Helical" evidence="15">
    <location>
        <begin position="393"/>
        <end position="413"/>
    </location>
</feature>
<dbReference type="Pfam" id="PF12796">
    <property type="entry name" value="Ank_2"/>
    <property type="match status" value="1"/>
</dbReference>
<evidence type="ECO:0000256" key="1">
    <source>
        <dbReference type="ARBA" id="ARBA00004651"/>
    </source>
</evidence>
<comment type="subcellular location">
    <subcellularLocation>
        <location evidence="1">Cell membrane</location>
        <topology evidence="1">Multi-pass membrane protein</topology>
    </subcellularLocation>
</comment>
<dbReference type="GO" id="GO:0005886">
    <property type="term" value="C:plasma membrane"/>
    <property type="evidence" value="ECO:0007669"/>
    <property type="project" value="UniProtKB-SubCell"/>
</dbReference>
<dbReference type="GO" id="GO:0005262">
    <property type="term" value="F:calcium channel activity"/>
    <property type="evidence" value="ECO:0007669"/>
    <property type="project" value="UniProtKB-KW"/>
</dbReference>
<evidence type="ECO:0000259" key="16">
    <source>
        <dbReference type="Pfam" id="PF00520"/>
    </source>
</evidence>
<dbReference type="Gene3D" id="1.25.40.20">
    <property type="entry name" value="Ankyrin repeat-containing domain"/>
    <property type="match status" value="1"/>
</dbReference>
<evidence type="ECO:0000256" key="3">
    <source>
        <dbReference type="ARBA" id="ARBA00022475"/>
    </source>
</evidence>
<keyword evidence="4" id="KW-0109">Calcium transport</keyword>
<keyword evidence="13" id="KW-0040">ANK repeat</keyword>
<dbReference type="InterPro" id="IPR002110">
    <property type="entry name" value="Ankyrin_rpt"/>
</dbReference>
<evidence type="ECO:0000313" key="17">
    <source>
        <dbReference type="EMBL" id="CAE1156949.1"/>
    </source>
</evidence>
<evidence type="ECO:0000256" key="9">
    <source>
        <dbReference type="ARBA" id="ARBA00022989"/>
    </source>
</evidence>